<evidence type="ECO:0000256" key="3">
    <source>
        <dbReference type="ARBA" id="ARBA00023004"/>
    </source>
</evidence>
<accession>A0A511RKG7</accession>
<evidence type="ECO:0000256" key="5">
    <source>
        <dbReference type="SAM" id="SignalP"/>
    </source>
</evidence>
<dbReference type="Proteomes" id="UP000321827">
    <property type="component" value="Unassembled WGS sequence"/>
</dbReference>
<name>A0A511RKG7_9DEIN</name>
<dbReference type="PANTHER" id="PTHR35008">
    <property type="entry name" value="BLL4482 PROTEIN-RELATED"/>
    <property type="match status" value="1"/>
</dbReference>
<evidence type="ECO:0000256" key="4">
    <source>
        <dbReference type="PROSITE-ProRule" id="PRU00433"/>
    </source>
</evidence>
<dbReference type="SUPFAM" id="SSF46626">
    <property type="entry name" value="Cytochrome c"/>
    <property type="match status" value="1"/>
</dbReference>
<organism evidence="7 8">
    <name type="scientific">Oceanithermus desulfurans NBRC 100063</name>
    <dbReference type="NCBI Taxonomy" id="1227550"/>
    <lineage>
        <taxon>Bacteria</taxon>
        <taxon>Thermotogati</taxon>
        <taxon>Deinococcota</taxon>
        <taxon>Deinococci</taxon>
        <taxon>Thermales</taxon>
        <taxon>Thermaceae</taxon>
        <taxon>Oceanithermus</taxon>
    </lineage>
</organism>
<dbReference type="EMBL" id="BJXN01000010">
    <property type="protein sequence ID" value="GEM90140.1"/>
    <property type="molecule type" value="Genomic_DNA"/>
</dbReference>
<feature type="domain" description="Cytochrome c" evidence="6">
    <location>
        <begin position="17"/>
        <end position="110"/>
    </location>
</feature>
<dbReference type="OrthoDB" id="31970at2"/>
<dbReference type="RefSeq" id="WP_147147627.1">
    <property type="nucleotide sequence ID" value="NZ_BJXN01000010.1"/>
</dbReference>
<dbReference type="Gene3D" id="1.10.760.10">
    <property type="entry name" value="Cytochrome c-like domain"/>
    <property type="match status" value="1"/>
</dbReference>
<dbReference type="GO" id="GO:0046872">
    <property type="term" value="F:metal ion binding"/>
    <property type="evidence" value="ECO:0007669"/>
    <property type="project" value="UniProtKB-KW"/>
</dbReference>
<sequence>MRKFVTVLIALLALAPLVLADGAADYGKFCASCHGATGQGTPGVFPPLAEWAGHFAQNDEGRAYLVHVIVFGLQGQISAQGKAYNGFMPPFAQLSNDQVAAILNYLLSEWNKDLLPKDFRPLTADEVAQLRAKALTPADVFKARQALVQSLGIK</sequence>
<evidence type="ECO:0000256" key="2">
    <source>
        <dbReference type="ARBA" id="ARBA00022723"/>
    </source>
</evidence>
<comment type="caution">
    <text evidence="7">The sequence shown here is derived from an EMBL/GenBank/DDBJ whole genome shotgun (WGS) entry which is preliminary data.</text>
</comment>
<dbReference type="GO" id="GO:0009055">
    <property type="term" value="F:electron transfer activity"/>
    <property type="evidence" value="ECO:0007669"/>
    <property type="project" value="InterPro"/>
</dbReference>
<feature type="chain" id="PRO_5021735640" evidence="5">
    <location>
        <begin position="21"/>
        <end position="154"/>
    </location>
</feature>
<dbReference type="PANTHER" id="PTHR35008:SF4">
    <property type="entry name" value="BLL4482 PROTEIN"/>
    <property type="match status" value="1"/>
</dbReference>
<evidence type="ECO:0000313" key="7">
    <source>
        <dbReference type="EMBL" id="GEM90140.1"/>
    </source>
</evidence>
<dbReference type="GO" id="GO:0020037">
    <property type="term" value="F:heme binding"/>
    <property type="evidence" value="ECO:0007669"/>
    <property type="project" value="InterPro"/>
</dbReference>
<evidence type="ECO:0000256" key="1">
    <source>
        <dbReference type="ARBA" id="ARBA00022617"/>
    </source>
</evidence>
<dbReference type="PROSITE" id="PS51007">
    <property type="entry name" value="CYTC"/>
    <property type="match status" value="1"/>
</dbReference>
<keyword evidence="2 4" id="KW-0479">Metal-binding</keyword>
<dbReference type="InterPro" id="IPR051459">
    <property type="entry name" value="Cytochrome_c-type_DH"/>
</dbReference>
<keyword evidence="5" id="KW-0732">Signal</keyword>
<keyword evidence="1 4" id="KW-0349">Heme</keyword>
<dbReference type="Pfam" id="PF00034">
    <property type="entry name" value="Cytochrom_C"/>
    <property type="match status" value="1"/>
</dbReference>
<gene>
    <name evidence="7" type="primary">cycA</name>
    <name evidence="7" type="ORF">ODE01S_15740</name>
</gene>
<dbReference type="InterPro" id="IPR009056">
    <property type="entry name" value="Cyt_c-like_dom"/>
</dbReference>
<proteinExistence type="predicted"/>
<protein>
    <submittedName>
        <fullName evidence="7">Cytochrome c-552</fullName>
    </submittedName>
</protein>
<keyword evidence="3 4" id="KW-0408">Iron</keyword>
<feature type="signal peptide" evidence="5">
    <location>
        <begin position="1"/>
        <end position="20"/>
    </location>
</feature>
<evidence type="ECO:0000313" key="8">
    <source>
        <dbReference type="Proteomes" id="UP000321827"/>
    </source>
</evidence>
<dbReference type="InterPro" id="IPR036909">
    <property type="entry name" value="Cyt_c-like_dom_sf"/>
</dbReference>
<evidence type="ECO:0000259" key="6">
    <source>
        <dbReference type="PROSITE" id="PS51007"/>
    </source>
</evidence>
<dbReference type="AlphaFoldDB" id="A0A511RKG7"/>
<reference evidence="7 8" key="1">
    <citation type="submission" date="2019-07" db="EMBL/GenBank/DDBJ databases">
        <title>Whole genome shotgun sequence of Oceanithermus desulfurans NBRC 100063.</title>
        <authorList>
            <person name="Hosoyama A."/>
            <person name="Uohara A."/>
            <person name="Ohji S."/>
            <person name="Ichikawa N."/>
        </authorList>
    </citation>
    <scope>NUCLEOTIDE SEQUENCE [LARGE SCALE GENOMIC DNA]</scope>
    <source>
        <strain evidence="7 8">NBRC 100063</strain>
    </source>
</reference>